<gene>
    <name evidence="3" type="ORF">H257_03841</name>
</gene>
<dbReference type="STRING" id="112090.W4GZH8"/>
<feature type="compositionally biased region" description="Basic and acidic residues" evidence="1">
    <location>
        <begin position="372"/>
        <end position="381"/>
    </location>
</feature>
<feature type="domain" description="PDZ" evidence="2">
    <location>
        <begin position="276"/>
        <end position="349"/>
    </location>
</feature>
<feature type="region of interest" description="Disordered" evidence="1">
    <location>
        <begin position="360"/>
        <end position="524"/>
    </location>
</feature>
<feature type="region of interest" description="Disordered" evidence="1">
    <location>
        <begin position="114"/>
        <end position="147"/>
    </location>
</feature>
<dbReference type="InterPro" id="IPR036034">
    <property type="entry name" value="PDZ_sf"/>
</dbReference>
<dbReference type="GeneID" id="20805837"/>
<dbReference type="InterPro" id="IPR001478">
    <property type="entry name" value="PDZ"/>
</dbReference>
<dbReference type="SMART" id="SM00228">
    <property type="entry name" value="PDZ"/>
    <property type="match status" value="3"/>
</dbReference>
<sequence length="756" mass="81212">MSRPQKKPLQPWAEQMISAYHLPPLDDDDYFVQWETGRLGVNISEDKESELPYVSKITDAQSPLAAAMEVGDFLLCVNELRAEENSFNNFLRLLTTKQKPVLLRFRRGTPATRNRIIANHDAKYPPRSSSLQRKSSKEDLSSRTSSSLRPILTSDATISTSSSRWSSQLSPSVVASSSFARTRSGHQADISLSPLPSPPPPMLPSEHGRSTSIPESRVMPPSSSQQRSPAPPAGIIALPTTSSTPPPPHLLASSSSSSSSSISDDAAAFIFSWVDGPLGVFFGEDDATQLPVVTRTLSHASPLITANVQVGDTLVSANGLLSRDHPFAEFFAALQKMTKPIQLVFAPSIAPLADDVSMLSTPDDAITGDHVTTSHEPDQGGHHRPNPPPPRSPASRGIDVGAKGEPLKDSDKKPTAATTTISPLGPNHVIPQTASPSTTKAPVMASRGLLPEVPPAAAPPMVLDERPYTTDDDDDNDDVGKATSLLHGHPSNTKQHDEDEEDEDDSSVITDVDLDLESADDDDDDVAEDAVMPTLEFIKGAPSPKHQGERGDAGSQPPTHSTDGTPLLVRPTIIPTTSSSGGVPPTATSSNNNERTGGGRRSRSGGKSKRNNYTAGPRLPRVNELEEQTIALLEPNSVNMKLTVRGRLKSQRVSKADTPDSAMYLVKWKENRSIGVQLRECRLAKGVYPMVVLVCRDPCCDALRHVHIGDLLVEINGRDTAMMSVKKTVAFVKTCTKTALLKFKRGPGISVSRVSA</sequence>
<dbReference type="SUPFAM" id="SSF50156">
    <property type="entry name" value="PDZ domain-like"/>
    <property type="match status" value="2"/>
</dbReference>
<feature type="compositionally biased region" description="Polar residues" evidence="1">
    <location>
        <begin position="430"/>
        <end position="440"/>
    </location>
</feature>
<dbReference type="VEuPathDB" id="FungiDB:H257_03841"/>
<organism evidence="3">
    <name type="scientific">Aphanomyces astaci</name>
    <name type="common">Crayfish plague agent</name>
    <dbReference type="NCBI Taxonomy" id="112090"/>
    <lineage>
        <taxon>Eukaryota</taxon>
        <taxon>Sar</taxon>
        <taxon>Stramenopiles</taxon>
        <taxon>Oomycota</taxon>
        <taxon>Saprolegniomycetes</taxon>
        <taxon>Saprolegniales</taxon>
        <taxon>Verrucalvaceae</taxon>
        <taxon>Aphanomyces</taxon>
    </lineage>
</organism>
<dbReference type="AlphaFoldDB" id="W4GZH8"/>
<proteinExistence type="predicted"/>
<accession>W4GZH8</accession>
<feature type="region of interest" description="Disordered" evidence="1">
    <location>
        <begin position="536"/>
        <end position="619"/>
    </location>
</feature>
<evidence type="ECO:0000259" key="2">
    <source>
        <dbReference type="SMART" id="SM00228"/>
    </source>
</evidence>
<feature type="compositionally biased region" description="Basic residues" evidence="1">
    <location>
        <begin position="598"/>
        <end position="610"/>
    </location>
</feature>
<evidence type="ECO:0000256" key="1">
    <source>
        <dbReference type="SAM" id="MobiDB-lite"/>
    </source>
</evidence>
<feature type="compositionally biased region" description="Acidic residues" evidence="1">
    <location>
        <begin position="498"/>
        <end position="524"/>
    </location>
</feature>
<protein>
    <recommendedName>
        <fullName evidence="2">PDZ domain-containing protein</fullName>
    </recommendedName>
</protein>
<dbReference type="RefSeq" id="XP_009826428.1">
    <property type="nucleotide sequence ID" value="XM_009828126.1"/>
</dbReference>
<dbReference type="OrthoDB" id="77175at2759"/>
<name>W4GZH8_APHAT</name>
<reference evidence="3" key="1">
    <citation type="submission" date="2013-12" db="EMBL/GenBank/DDBJ databases">
        <title>The Genome Sequence of Aphanomyces astaci APO3.</title>
        <authorList>
            <consortium name="The Broad Institute Genomics Platform"/>
            <person name="Russ C."/>
            <person name="Tyler B."/>
            <person name="van West P."/>
            <person name="Dieguez-Uribeondo J."/>
            <person name="Young S.K."/>
            <person name="Zeng Q."/>
            <person name="Gargeya S."/>
            <person name="Fitzgerald M."/>
            <person name="Abouelleil A."/>
            <person name="Alvarado L."/>
            <person name="Chapman S.B."/>
            <person name="Gainer-Dewar J."/>
            <person name="Goldberg J."/>
            <person name="Griggs A."/>
            <person name="Gujja S."/>
            <person name="Hansen M."/>
            <person name="Howarth C."/>
            <person name="Imamovic A."/>
            <person name="Ireland A."/>
            <person name="Larimer J."/>
            <person name="McCowan C."/>
            <person name="Murphy C."/>
            <person name="Pearson M."/>
            <person name="Poon T.W."/>
            <person name="Priest M."/>
            <person name="Roberts A."/>
            <person name="Saif S."/>
            <person name="Shea T."/>
            <person name="Sykes S."/>
            <person name="Wortman J."/>
            <person name="Nusbaum C."/>
            <person name="Birren B."/>
        </authorList>
    </citation>
    <scope>NUCLEOTIDE SEQUENCE [LARGE SCALE GENOMIC DNA]</scope>
    <source>
        <strain evidence="3">APO3</strain>
    </source>
</reference>
<feature type="compositionally biased region" description="Basic and acidic residues" evidence="1">
    <location>
        <begin position="405"/>
        <end position="414"/>
    </location>
</feature>
<feature type="region of interest" description="Disordered" evidence="1">
    <location>
        <begin position="178"/>
        <end position="259"/>
    </location>
</feature>
<feature type="domain" description="PDZ" evidence="2">
    <location>
        <begin position="37"/>
        <end position="109"/>
    </location>
</feature>
<dbReference type="EMBL" id="KI913119">
    <property type="protein sequence ID" value="ETV84736.1"/>
    <property type="molecule type" value="Genomic_DNA"/>
</dbReference>
<feature type="domain" description="PDZ" evidence="2">
    <location>
        <begin position="672"/>
        <end position="747"/>
    </location>
</feature>
<feature type="compositionally biased region" description="Low complexity" evidence="1">
    <location>
        <begin position="216"/>
        <end position="243"/>
    </location>
</feature>
<evidence type="ECO:0000313" key="3">
    <source>
        <dbReference type="EMBL" id="ETV84736.1"/>
    </source>
</evidence>
<feature type="compositionally biased region" description="Low complexity" evidence="1">
    <location>
        <begin position="250"/>
        <end position="259"/>
    </location>
</feature>